<feature type="compositionally biased region" description="Acidic residues" evidence="2">
    <location>
        <begin position="1737"/>
        <end position="1748"/>
    </location>
</feature>
<feature type="region of interest" description="Disordered" evidence="2">
    <location>
        <begin position="1937"/>
        <end position="1965"/>
    </location>
</feature>
<feature type="region of interest" description="Disordered" evidence="2">
    <location>
        <begin position="1718"/>
        <end position="1885"/>
    </location>
</feature>
<dbReference type="EMBL" id="JTHE02000003">
    <property type="protein sequence ID" value="NEV67761.1"/>
    <property type="molecule type" value="Genomic_DNA"/>
</dbReference>
<feature type="compositionally biased region" description="Low complexity" evidence="2">
    <location>
        <begin position="515"/>
        <end position="533"/>
    </location>
</feature>
<feature type="compositionally biased region" description="Acidic residues" evidence="2">
    <location>
        <begin position="1209"/>
        <end position="1224"/>
    </location>
</feature>
<feature type="compositionally biased region" description="Acidic residues" evidence="2">
    <location>
        <begin position="772"/>
        <end position="782"/>
    </location>
</feature>
<feature type="compositionally biased region" description="Acidic residues" evidence="2">
    <location>
        <begin position="1817"/>
        <end position="1832"/>
    </location>
</feature>
<protein>
    <submittedName>
        <fullName evidence="3">Uncharacterized protein</fullName>
    </submittedName>
</protein>
<reference evidence="3" key="1">
    <citation type="submission" date="2014-11" db="EMBL/GenBank/DDBJ databases">
        <authorList>
            <person name="Malar M.C."/>
            <person name="Sen D."/>
            <person name="Tripathy S."/>
        </authorList>
    </citation>
    <scope>NUCLEOTIDE SEQUENCE</scope>
    <source>
        <strain evidence="3">BDU141951</strain>
    </source>
</reference>
<feature type="compositionally biased region" description="Acidic residues" evidence="2">
    <location>
        <begin position="845"/>
        <end position="859"/>
    </location>
</feature>
<dbReference type="SUPFAM" id="SSF53067">
    <property type="entry name" value="Actin-like ATPase domain"/>
    <property type="match status" value="1"/>
</dbReference>
<reference evidence="3" key="3">
    <citation type="submission" date="2020-02" db="EMBL/GenBank/DDBJ databases">
        <authorList>
            <person name="Sarangi A.N."/>
            <person name="Ghosh S."/>
            <person name="Mukherjee M."/>
            <person name="Tripathy S."/>
        </authorList>
    </citation>
    <scope>NUCLEOTIDE SEQUENCE</scope>
    <source>
        <strain evidence="3">BDU141951</strain>
    </source>
</reference>
<evidence type="ECO:0000313" key="3">
    <source>
        <dbReference type="EMBL" id="NEV67761.1"/>
    </source>
</evidence>
<feature type="region of interest" description="Disordered" evidence="2">
    <location>
        <begin position="1259"/>
        <end position="1278"/>
    </location>
</feature>
<proteinExistence type="predicted"/>
<feature type="compositionally biased region" description="Polar residues" evidence="2">
    <location>
        <begin position="1386"/>
        <end position="1399"/>
    </location>
</feature>
<feature type="region of interest" description="Disordered" evidence="2">
    <location>
        <begin position="1678"/>
        <end position="1701"/>
    </location>
</feature>
<feature type="coiled-coil region" evidence="1">
    <location>
        <begin position="114"/>
        <end position="144"/>
    </location>
</feature>
<feature type="compositionally biased region" description="Low complexity" evidence="2">
    <location>
        <begin position="1939"/>
        <end position="1965"/>
    </location>
</feature>
<feature type="compositionally biased region" description="Acidic residues" evidence="2">
    <location>
        <begin position="947"/>
        <end position="969"/>
    </location>
</feature>
<feature type="region of interest" description="Disordered" evidence="2">
    <location>
        <begin position="433"/>
        <end position="582"/>
    </location>
</feature>
<feature type="compositionally biased region" description="Polar residues" evidence="2">
    <location>
        <begin position="1444"/>
        <end position="1456"/>
    </location>
</feature>
<accession>A0A0C1Y3C6</accession>
<evidence type="ECO:0000256" key="2">
    <source>
        <dbReference type="SAM" id="MobiDB-lite"/>
    </source>
</evidence>
<feature type="compositionally biased region" description="Acidic residues" evidence="2">
    <location>
        <begin position="753"/>
        <end position="765"/>
    </location>
</feature>
<feature type="region of interest" description="Disordered" evidence="2">
    <location>
        <begin position="1115"/>
        <end position="1144"/>
    </location>
</feature>
<keyword evidence="1" id="KW-0175">Coiled coil</keyword>
<organism evidence="3">
    <name type="scientific">Lyngbya confervoides BDU141951</name>
    <dbReference type="NCBI Taxonomy" id="1574623"/>
    <lineage>
        <taxon>Bacteria</taxon>
        <taxon>Bacillati</taxon>
        <taxon>Cyanobacteriota</taxon>
        <taxon>Cyanophyceae</taxon>
        <taxon>Oscillatoriophycideae</taxon>
        <taxon>Oscillatoriales</taxon>
        <taxon>Microcoleaceae</taxon>
        <taxon>Lyngbya</taxon>
    </lineage>
</organism>
<gene>
    <name evidence="3" type="ORF">QQ91_011595</name>
</gene>
<comment type="caution">
    <text evidence="3">The sequence shown here is derived from an EMBL/GenBank/DDBJ whole genome shotgun (WGS) entry which is preliminary data.</text>
</comment>
<name>A0A0C1Y3C6_9CYAN</name>
<feature type="compositionally biased region" description="Polar residues" evidence="2">
    <location>
        <begin position="1686"/>
        <end position="1698"/>
    </location>
</feature>
<feature type="region of interest" description="Disordered" evidence="2">
    <location>
        <begin position="634"/>
        <end position="1030"/>
    </location>
</feature>
<feature type="compositionally biased region" description="Low complexity" evidence="2">
    <location>
        <begin position="916"/>
        <end position="931"/>
    </location>
</feature>
<dbReference type="InterPro" id="IPR043129">
    <property type="entry name" value="ATPase_NBD"/>
</dbReference>
<reference evidence="3" key="2">
    <citation type="journal article" date="2015" name="Genome Announc.">
        <title>Draft Genome Sequence of Filamentous Marine Cyanobacterium Lyngbya confervoides Strain BDU141951.</title>
        <authorList>
            <person name="Chandrababunaidu M.M."/>
            <person name="Sen D."/>
            <person name="Tripathy S."/>
        </authorList>
    </citation>
    <scope>NUCLEOTIDE SEQUENCE</scope>
    <source>
        <strain evidence="3">BDU141951</strain>
    </source>
</reference>
<feature type="region of interest" description="Disordered" evidence="2">
    <location>
        <begin position="1351"/>
        <end position="1543"/>
    </location>
</feature>
<feature type="compositionally biased region" description="Low complexity" evidence="2">
    <location>
        <begin position="1749"/>
        <end position="1761"/>
    </location>
</feature>
<feature type="region of interest" description="Disordered" evidence="2">
    <location>
        <begin position="1197"/>
        <end position="1253"/>
    </location>
</feature>
<feature type="compositionally biased region" description="Low complexity" evidence="2">
    <location>
        <begin position="1516"/>
        <end position="1537"/>
    </location>
</feature>
<feature type="compositionally biased region" description="Acidic residues" evidence="2">
    <location>
        <begin position="674"/>
        <end position="699"/>
    </location>
</feature>
<feature type="compositionally biased region" description="Low complexity" evidence="2">
    <location>
        <begin position="1241"/>
        <end position="1253"/>
    </location>
</feature>
<evidence type="ECO:0000256" key="1">
    <source>
        <dbReference type="SAM" id="Coils"/>
    </source>
</evidence>
<feature type="compositionally biased region" description="Acidic residues" evidence="2">
    <location>
        <begin position="999"/>
        <end position="1025"/>
    </location>
</feature>
<sequence>MASQQGQLQALITEIEALLGRAAPKLPWMGSGEVSEQRRVMGQALNYLKELQSTPDGAGWGLVASQGQAIAPTATSSDPGAGYDAADSQQVLQALLQEMQYLRAQMVQPLTSEVIALQQQRETLKNEVRQLEQERLQRAAAAQQPSPDWVNEIVTQLRSSLIADLTPKLQALPSHGSDDFLLSGIPPEQNLLAGAEPLPQLSPQQRLEQLRQIQSQTDGMLLKLDANLRAVFESLDQSIQSYCDTLNQGLDAMHGLGQQGEFIFRTFINHLAEQLQEEGSALAEQLASQQELARLRGDIDDSMDVMEDSETDAPNDLMDAVVDLDDVELDDLSEFDGDDDLALDEEVTLFQLDEEFEDWSDEEEDEAWSELEGDRDEEKTILQTEPIAWEAVMGQPTSGTTSEEIADDEPTVAYTEEIDALYDNLFGMTAAPEAAAATGSDDVEATVDEQLRQADTSAFDVSPPEAVMEPAIADPSPLPETNDTSLDLDFLLEASEPSDDIAISESTPDEPEPPLEALLGPELAAELSPEARAGVTPSDTITSLTELLPDSEQQRQPDPFATFDETADTFIPASPDENLLDTEREVARPQVDLDLDDDTFGMLSSDLSRLEGSTPDEKLAAPRLSDALELDDFAQDVVEPERPASGLDELDAAPPAEPTLDEVEASSLDFTALEMDEETDEDADQLEADEEALFAELFDDGAASPSSEDMEADATPTAASRPSIDEVGEPTAIAEALTSPTEDDLPIEIPQEPTDDADLEADAELELTQLFDESDMSAESDALEWRDEDLPAIADSLSIAESLSDTPTAPPSDRVSDAEIAAADDDAATDDSPMTFELDATSDALAEDEGSEADDSEDDILPRLDLDELELFDEPTLGTGRPRDRPEASQPSDDFLDLSDTPATDADTTDTEASLEDFFSSPSPSSAAPSAVTEPPADAESLSLDSFFDEADEELSDEDFEESGDDTSDPADFPAAPESVAATLSTLFGAATDRPPSDSELEDETSDRDTDLTLDDAFGDPEIPQEQDSSFTLDDAFGEAESDVDDEDTSFTLDDAFGVEESSATTAFLDSPSDDESGFTLDDAFGGAEAEASDDDNDTSFTLDDAFGVEESSATTAFLDSPSDDESGFTLDDAFGEADDAGDRDANFTLEDAFGDAEDLNSTSGFTLENAFGDDSEVAEDAPNLTLDDVFGEVGDLSAPAADNATDFTLDDAFGDPEEPDTAPDSDRDFTLDNAFDEPEPSASPEATAPNTTLEDFAAAVSSGPEDSVPPVTESSLTMDDIGFDLGAAIADEANEPALTLDADLFGETAETTTASTEEAIAPDQLVDALELGDVPDEIAPIADDVSLETWGDTLDDAPSSASPEDDRLDFGNLGADLGDAPETELPSTSPEATDTTSVEDLFGDAPDLVSPTVDETSAPPEDDSLDFGNLGADLGDAPEAELPTTSPETVDTSSVEDLFGDAPDLVLPTIDEPRDRQSDAAFDNADLLGADDSPADAELPMMAEDLFAEGTDDLAAPPESTAPSESPTSATSASGESGLGITATADDGLQIVSDAPSEALMQSLATLPDSAVAADLPVAPSADSIDASLPQPESTVSGSIADGYQLSFATAPSDAAINRALIGAPEITAVGFAPDADAPSSSQQQRDYGRRLTSWQGMVAATSLPFSTGVDLSNLAIPDPGTPVSPASTQRPATDLTSPAMLPESELTLTGSAETGFAIAQPDPPSLVETLWPELAADEAPETDAEPETTATTSSDAELAVAPESANAPLTDDELATLFPPEANVVDVGSTDEPDNRELSESVDADETGSATAELAEPESPSDDTPPDDTDLAAASRTDEPAAPATDRTSTETEEVPPPEAMSPDAQELSQTLEALDLSMEEIPAEEIAADEAFQFAFDDEGAAVDRPEVDDEFLSAEAIADLDALTTDQEILPTARETTPAESPESTPEAPAAPETTDFTADTDNTVFASSGRLATLGDEPETPLPDDEEPAAPAEEWFLGIDLGTSGLSAVLMEHHSGSAHPLCWLPIDAPTETAATFRIPTVATVPTATLAGEAPFELLTVGPATTSQPAANPDQRLLHTLRPLLRVGIPHHDSSGMAIPGVQWSDTETLPLQQVLSTVTALLQLVSHPESAGLHCSAIGLEADTLTDVLANLQGVVMGLPTHWSDTYCFNVREAILTTGLVETADQVFFVEEAIAALLSGLPDPSEPAPPSNRPAQALYQCHWQGGTVVIGSGAACTEVGIVDLPQPLDTVSREDWKLRNLAYGGDALDLDIICQLLIPSERRQPLTPNSRRSPNRGWGWQAALPEVANAHWADLELDGIDLPRLAEPDAGLRQQLRQHLESSPLGQSLLEAARYLKLILQHQNHYQLELADQSWRVLRRDLESRVLVPYIQRINQQVNALLSQTGLASQGINQVICTGGNASFSTIAKWLRQKFPNATIIQDTYPSNRPQTCSRVAYGLVNLCRYPQVLDMPRHQYSDYFLLHEMMRVIPDAPLPLDGILHLLEEQGINVAACQSRIVAILEGHLPPGLLPDMATRELLSRDTRTSRTYQDLAAGSLFTQQTRNIYMVNAAQRDRLQPHLALLMQDKQQSWTEPLIAQLVAV</sequence>